<dbReference type="AlphaFoldDB" id="X1TXX3"/>
<dbReference type="EMBL" id="BARW01033467">
    <property type="protein sequence ID" value="GAJ10094.1"/>
    <property type="molecule type" value="Genomic_DNA"/>
</dbReference>
<dbReference type="GO" id="GO:0004853">
    <property type="term" value="F:uroporphyrinogen decarboxylase activity"/>
    <property type="evidence" value="ECO:0007669"/>
    <property type="project" value="InterPro"/>
</dbReference>
<gene>
    <name evidence="2" type="ORF">S12H4_52709</name>
</gene>
<comment type="caution">
    <text evidence="2">The sequence shown here is derived from an EMBL/GenBank/DDBJ whole genome shotgun (WGS) entry which is preliminary data.</text>
</comment>
<dbReference type="GO" id="GO:0006779">
    <property type="term" value="P:porphyrin-containing compound biosynthetic process"/>
    <property type="evidence" value="ECO:0007669"/>
    <property type="project" value="InterPro"/>
</dbReference>
<accession>X1TXX3</accession>
<dbReference type="Pfam" id="PF01208">
    <property type="entry name" value="URO-D"/>
    <property type="match status" value="1"/>
</dbReference>
<organism evidence="2">
    <name type="scientific">marine sediment metagenome</name>
    <dbReference type="NCBI Taxonomy" id="412755"/>
    <lineage>
        <taxon>unclassified sequences</taxon>
        <taxon>metagenomes</taxon>
        <taxon>ecological metagenomes</taxon>
    </lineage>
</organism>
<evidence type="ECO:0000259" key="1">
    <source>
        <dbReference type="Pfam" id="PF01208"/>
    </source>
</evidence>
<dbReference type="SUPFAM" id="SSF51726">
    <property type="entry name" value="UROD/MetE-like"/>
    <property type="match status" value="1"/>
</dbReference>
<proteinExistence type="predicted"/>
<sequence>MKPRDYVLAQIHHHKTHPVPYSLAFDDGTDTMLDDYYGSPAWRERLIAYMVNVGGVDTIQHEPVDDIHERDAFGGLWRLDRRPWHLERPPLQEPSFDNYDFPTPDRFLNTTLKQSARKVMEAHPDSFSIVGAGWGLFELSWRIRGFENALMDAIVEPDFYAELLDRLTELFLAHIEQCTDVPADAIMFGDDWGGQRGVILGPERWRKFIKPRWARVYEA</sequence>
<dbReference type="InterPro" id="IPR000257">
    <property type="entry name" value="Uroporphyrinogen_deCOase"/>
</dbReference>
<name>X1TXX3_9ZZZZ</name>
<dbReference type="Gene3D" id="3.20.20.210">
    <property type="match status" value="1"/>
</dbReference>
<dbReference type="InterPro" id="IPR038071">
    <property type="entry name" value="UROD/MetE-like_sf"/>
</dbReference>
<evidence type="ECO:0000313" key="2">
    <source>
        <dbReference type="EMBL" id="GAJ10094.1"/>
    </source>
</evidence>
<feature type="non-terminal residue" evidence="2">
    <location>
        <position position="219"/>
    </location>
</feature>
<reference evidence="2" key="1">
    <citation type="journal article" date="2014" name="Front. Microbiol.">
        <title>High frequency of phylogenetically diverse reductive dehalogenase-homologous genes in deep subseafloor sedimentary metagenomes.</title>
        <authorList>
            <person name="Kawai M."/>
            <person name="Futagami T."/>
            <person name="Toyoda A."/>
            <person name="Takaki Y."/>
            <person name="Nishi S."/>
            <person name="Hori S."/>
            <person name="Arai W."/>
            <person name="Tsubouchi T."/>
            <person name="Morono Y."/>
            <person name="Uchiyama I."/>
            <person name="Ito T."/>
            <person name="Fujiyama A."/>
            <person name="Inagaki F."/>
            <person name="Takami H."/>
        </authorList>
    </citation>
    <scope>NUCLEOTIDE SEQUENCE</scope>
    <source>
        <strain evidence="2">Expedition CK06-06</strain>
    </source>
</reference>
<feature type="domain" description="Uroporphyrinogen decarboxylase (URO-D)" evidence="1">
    <location>
        <begin position="87"/>
        <end position="218"/>
    </location>
</feature>
<protein>
    <recommendedName>
        <fullName evidence="1">Uroporphyrinogen decarboxylase (URO-D) domain-containing protein</fullName>
    </recommendedName>
</protein>